<comment type="catalytic activity">
    <reaction evidence="7 8">
        <text>tRNA(His) + L-histidine + ATP = L-histidyl-tRNA(His) + AMP + diphosphate + H(+)</text>
        <dbReference type="Rhea" id="RHEA:17313"/>
        <dbReference type="Rhea" id="RHEA-COMP:9665"/>
        <dbReference type="Rhea" id="RHEA-COMP:9689"/>
        <dbReference type="ChEBI" id="CHEBI:15378"/>
        <dbReference type="ChEBI" id="CHEBI:30616"/>
        <dbReference type="ChEBI" id="CHEBI:33019"/>
        <dbReference type="ChEBI" id="CHEBI:57595"/>
        <dbReference type="ChEBI" id="CHEBI:78442"/>
        <dbReference type="ChEBI" id="CHEBI:78527"/>
        <dbReference type="ChEBI" id="CHEBI:456215"/>
        <dbReference type="EC" id="6.1.1.21"/>
    </reaction>
</comment>
<dbReference type="SUPFAM" id="SSF55681">
    <property type="entry name" value="Class II aaRS and biotin synthetases"/>
    <property type="match status" value="1"/>
</dbReference>
<dbReference type="GO" id="GO:0005524">
    <property type="term" value="F:ATP binding"/>
    <property type="evidence" value="ECO:0007669"/>
    <property type="project" value="UniProtKB-UniRule"/>
</dbReference>
<keyword evidence="2 8" id="KW-0436">Ligase</keyword>
<comment type="caution">
    <text evidence="11">The sequence shown here is derived from an EMBL/GenBank/DDBJ whole genome shotgun (WGS) entry which is preliminary data.</text>
</comment>
<feature type="binding site" evidence="9">
    <location>
        <begin position="79"/>
        <end position="81"/>
    </location>
    <ligand>
        <name>L-histidine</name>
        <dbReference type="ChEBI" id="CHEBI:57595"/>
    </ligand>
</feature>
<feature type="binding site" evidence="9">
    <location>
        <position position="242"/>
    </location>
    <ligand>
        <name>L-histidine</name>
        <dbReference type="ChEBI" id="CHEBI:57595"/>
    </ligand>
</feature>
<dbReference type="GO" id="GO:0004821">
    <property type="term" value="F:histidine-tRNA ligase activity"/>
    <property type="evidence" value="ECO:0007669"/>
    <property type="project" value="UniProtKB-UniRule"/>
</dbReference>
<evidence type="ECO:0000256" key="2">
    <source>
        <dbReference type="ARBA" id="ARBA00022598"/>
    </source>
</evidence>
<dbReference type="PROSITE" id="PS50862">
    <property type="entry name" value="AA_TRNA_LIGASE_II"/>
    <property type="match status" value="1"/>
</dbReference>
<proteinExistence type="inferred from homology"/>
<evidence type="ECO:0000256" key="8">
    <source>
        <dbReference type="HAMAP-Rule" id="MF_00127"/>
    </source>
</evidence>
<dbReference type="PANTHER" id="PTHR11476">
    <property type="entry name" value="HISTIDYL-TRNA SYNTHETASE"/>
    <property type="match status" value="1"/>
</dbReference>
<protein>
    <recommendedName>
        <fullName evidence="8">Histidine--tRNA ligase</fullName>
        <ecNumber evidence="8">6.1.1.21</ecNumber>
    </recommendedName>
    <alternativeName>
        <fullName evidence="8">Histidyl-tRNA synthetase</fullName>
        <shortName evidence="8">HisRS</shortName>
    </alternativeName>
</protein>
<evidence type="ECO:0000256" key="1">
    <source>
        <dbReference type="ARBA" id="ARBA00008226"/>
    </source>
</evidence>
<dbReference type="Pfam" id="PF13393">
    <property type="entry name" value="tRNA-synt_His"/>
    <property type="match status" value="2"/>
</dbReference>
<reference evidence="11 12" key="1">
    <citation type="journal article" date="2016" name="Nat. Commun.">
        <title>Thousands of microbial genomes shed light on interconnected biogeochemical processes in an aquifer system.</title>
        <authorList>
            <person name="Anantharaman K."/>
            <person name="Brown C.T."/>
            <person name="Hug L.A."/>
            <person name="Sharon I."/>
            <person name="Castelle C.J."/>
            <person name="Probst A.J."/>
            <person name="Thomas B.C."/>
            <person name="Singh A."/>
            <person name="Wilkins M.J."/>
            <person name="Karaoz U."/>
            <person name="Brodie E.L."/>
            <person name="Williams K.H."/>
            <person name="Hubbard S.S."/>
            <person name="Banfield J.F."/>
        </authorList>
    </citation>
    <scope>NUCLEOTIDE SEQUENCE [LARGE SCALE GENOMIC DNA]</scope>
</reference>
<keyword evidence="3 8" id="KW-0547">Nucleotide-binding</keyword>
<dbReference type="PIRSF" id="PIRSF001549">
    <property type="entry name" value="His-tRNA_synth"/>
    <property type="match status" value="1"/>
</dbReference>
<dbReference type="InterPro" id="IPR033656">
    <property type="entry name" value="HisRS_anticodon"/>
</dbReference>
<dbReference type="NCBIfam" id="TIGR00442">
    <property type="entry name" value="hisS"/>
    <property type="match status" value="1"/>
</dbReference>
<dbReference type="AlphaFoldDB" id="A0A1G1W4X8"/>
<dbReference type="GO" id="GO:0005737">
    <property type="term" value="C:cytoplasm"/>
    <property type="evidence" value="ECO:0007669"/>
    <property type="project" value="UniProtKB-SubCell"/>
</dbReference>
<dbReference type="InterPro" id="IPR036621">
    <property type="entry name" value="Anticodon-bd_dom_sf"/>
</dbReference>
<dbReference type="InterPro" id="IPR004154">
    <property type="entry name" value="Anticodon-bd"/>
</dbReference>
<name>A0A1G1W4X8_9BACT</name>
<evidence type="ECO:0000259" key="10">
    <source>
        <dbReference type="PROSITE" id="PS50862"/>
    </source>
</evidence>
<dbReference type="GO" id="GO:0006427">
    <property type="term" value="P:histidyl-tRNA aminoacylation"/>
    <property type="evidence" value="ECO:0007669"/>
    <property type="project" value="UniProtKB-UniRule"/>
</dbReference>
<comment type="similarity">
    <text evidence="1 8">Belongs to the class-II aminoacyl-tRNA synthetase family.</text>
</comment>
<dbReference type="InterPro" id="IPR015807">
    <property type="entry name" value="His-tRNA-ligase"/>
</dbReference>
<dbReference type="InterPro" id="IPR045864">
    <property type="entry name" value="aa-tRNA-synth_II/BPL/LPL"/>
</dbReference>
<dbReference type="InterPro" id="IPR041715">
    <property type="entry name" value="HisRS-like_core"/>
</dbReference>
<dbReference type="Gene3D" id="3.30.930.10">
    <property type="entry name" value="Bira Bifunctional Protein, Domain 2"/>
    <property type="match status" value="1"/>
</dbReference>
<dbReference type="SUPFAM" id="SSF52954">
    <property type="entry name" value="Class II aaRS ABD-related"/>
    <property type="match status" value="1"/>
</dbReference>
<accession>A0A1G1W4X8</accession>
<keyword evidence="8" id="KW-0963">Cytoplasm</keyword>
<dbReference type="PANTHER" id="PTHR11476:SF7">
    <property type="entry name" value="HISTIDINE--TRNA LIGASE"/>
    <property type="match status" value="1"/>
</dbReference>
<feature type="binding site" evidence="9">
    <location>
        <position position="108"/>
    </location>
    <ligand>
        <name>L-histidine</name>
        <dbReference type="ChEBI" id="CHEBI:57595"/>
    </ligand>
</feature>
<feature type="binding site" evidence="9">
    <location>
        <position position="122"/>
    </location>
    <ligand>
        <name>L-histidine</name>
        <dbReference type="ChEBI" id="CHEBI:57595"/>
    </ligand>
</feature>
<evidence type="ECO:0000313" key="12">
    <source>
        <dbReference type="Proteomes" id="UP000178493"/>
    </source>
</evidence>
<dbReference type="EMBL" id="MHCO01000044">
    <property type="protein sequence ID" value="OGY22742.1"/>
    <property type="molecule type" value="Genomic_DNA"/>
</dbReference>
<dbReference type="Proteomes" id="UP000178493">
    <property type="component" value="Unassembled WGS sequence"/>
</dbReference>
<dbReference type="Gene3D" id="3.40.50.800">
    <property type="entry name" value="Anticodon-binding domain"/>
    <property type="match status" value="1"/>
</dbReference>
<dbReference type="CDD" id="cd00773">
    <property type="entry name" value="HisRS-like_core"/>
    <property type="match status" value="1"/>
</dbReference>
<dbReference type="InterPro" id="IPR006195">
    <property type="entry name" value="aa-tRNA-synth_II"/>
</dbReference>
<evidence type="ECO:0000256" key="3">
    <source>
        <dbReference type="ARBA" id="ARBA00022741"/>
    </source>
</evidence>
<evidence type="ECO:0000313" key="11">
    <source>
        <dbReference type="EMBL" id="OGY22742.1"/>
    </source>
</evidence>
<evidence type="ECO:0000256" key="6">
    <source>
        <dbReference type="ARBA" id="ARBA00023146"/>
    </source>
</evidence>
<comment type="subcellular location">
    <subcellularLocation>
        <location evidence="8">Cytoplasm</location>
    </subcellularLocation>
</comment>
<evidence type="ECO:0000256" key="9">
    <source>
        <dbReference type="PIRSR" id="PIRSR001549-1"/>
    </source>
</evidence>
<gene>
    <name evidence="8" type="primary">hisS</name>
    <name evidence="11" type="ORF">A2126_01070</name>
</gene>
<feature type="binding site" evidence="9">
    <location>
        <begin position="246"/>
        <end position="247"/>
    </location>
    <ligand>
        <name>L-histidine</name>
        <dbReference type="ChEBI" id="CHEBI:57595"/>
    </ligand>
</feature>
<keyword evidence="4 8" id="KW-0067">ATP-binding</keyword>
<feature type="domain" description="Aminoacyl-transfer RNA synthetases class-II family profile" evidence="10">
    <location>
        <begin position="25"/>
        <end position="309"/>
    </location>
</feature>
<dbReference type="InterPro" id="IPR004516">
    <property type="entry name" value="HisRS/HisZ"/>
</dbReference>
<dbReference type="Pfam" id="PF03129">
    <property type="entry name" value="HGTP_anticodon"/>
    <property type="match status" value="1"/>
</dbReference>
<comment type="subunit">
    <text evidence="8">Homodimer.</text>
</comment>
<sequence length="405" mass="45008">MATKIQTPKGFRDFLPPIQSGRVFLLEKITAVLKRFGFEPLETPALEFAETLKGKYGEEEKLIFEFTDRGGREVALRFDQTVPLARVIAANPSLPMPFKRYQIQPCWRAENPQKGRFREFLQVDFDTVGSSSTLSDAEIIATAIACAKGVGFNDFLMRINDRDIFKGLSGESIRSIDKLKKIGEVGVVEQLKREGYNGKEAKAILTKIKNSSPTRALESLFKYLDALKVDKDKYAFDPTLARGLDYYTGIIYELEIEGYSGGSIGGGGRYDELIGRFTTKKTPATGFSFGFDRLIEAAEEAKLVPSYSPPTRVLITVFNERLLAESLSLVSKLRTLGIATEIALDPKEKLDKQLKYADNKKIPYVAILGPAEIKKGVVTLKDLASGEQSSLKESELVKKLKGAKF</sequence>
<dbReference type="CDD" id="cd00859">
    <property type="entry name" value="HisRS_anticodon"/>
    <property type="match status" value="1"/>
</dbReference>
<keyword evidence="5 8" id="KW-0648">Protein biosynthesis</keyword>
<organism evidence="11 12">
    <name type="scientific">Candidatus Woykebacteria bacterium GWB1_45_5</name>
    <dbReference type="NCBI Taxonomy" id="1802592"/>
    <lineage>
        <taxon>Bacteria</taxon>
        <taxon>Candidatus Woykeibacteriota</taxon>
    </lineage>
</organism>
<evidence type="ECO:0000256" key="7">
    <source>
        <dbReference type="ARBA" id="ARBA00047639"/>
    </source>
</evidence>
<feature type="binding site" evidence="9">
    <location>
        <position position="126"/>
    </location>
    <ligand>
        <name>L-histidine</name>
        <dbReference type="ChEBI" id="CHEBI:57595"/>
    </ligand>
</feature>
<dbReference type="HAMAP" id="MF_00127">
    <property type="entry name" value="His_tRNA_synth"/>
    <property type="match status" value="1"/>
</dbReference>
<evidence type="ECO:0000256" key="5">
    <source>
        <dbReference type="ARBA" id="ARBA00022917"/>
    </source>
</evidence>
<dbReference type="EC" id="6.1.1.21" evidence="8"/>
<evidence type="ECO:0000256" key="4">
    <source>
        <dbReference type="ARBA" id="ARBA00022840"/>
    </source>
</evidence>
<dbReference type="FunFam" id="3.40.50.800:FF:000012">
    <property type="entry name" value="Histidine--tRNA ligase, cytoplasmic"/>
    <property type="match status" value="1"/>
</dbReference>
<keyword evidence="6 8" id="KW-0030">Aminoacyl-tRNA synthetase</keyword>